<gene>
    <name evidence="2" type="ORF">IC610_12195</name>
</gene>
<name>A0ABR8ZD42_9FLAO</name>
<evidence type="ECO:0000313" key="3">
    <source>
        <dbReference type="Proteomes" id="UP000637299"/>
    </source>
</evidence>
<dbReference type="RefSeq" id="WP_191737106.1">
    <property type="nucleotide sequence ID" value="NZ_JACYFS010000003.1"/>
</dbReference>
<keyword evidence="3" id="KW-1185">Reference proteome</keyword>
<dbReference type="EMBL" id="JACYFS010000003">
    <property type="protein sequence ID" value="MBD8083176.1"/>
    <property type="molecule type" value="Genomic_DNA"/>
</dbReference>
<dbReference type="Proteomes" id="UP000637299">
    <property type="component" value="Unassembled WGS sequence"/>
</dbReference>
<evidence type="ECO:0000256" key="1">
    <source>
        <dbReference type="SAM" id="SignalP"/>
    </source>
</evidence>
<organism evidence="2 3">
    <name type="scientific">Chryseobacterium caseinilyticum</name>
    <dbReference type="NCBI Taxonomy" id="2771428"/>
    <lineage>
        <taxon>Bacteria</taxon>
        <taxon>Pseudomonadati</taxon>
        <taxon>Bacteroidota</taxon>
        <taxon>Flavobacteriia</taxon>
        <taxon>Flavobacteriales</taxon>
        <taxon>Weeksellaceae</taxon>
        <taxon>Chryseobacterium group</taxon>
        <taxon>Chryseobacterium</taxon>
    </lineage>
</organism>
<feature type="signal peptide" evidence="1">
    <location>
        <begin position="1"/>
        <end position="18"/>
    </location>
</feature>
<feature type="chain" id="PRO_5045874843" description="Carboxypeptidase-like regulatory domain-containing protein" evidence="1">
    <location>
        <begin position="19"/>
        <end position="385"/>
    </location>
</feature>
<keyword evidence="1" id="KW-0732">Signal</keyword>
<accession>A0ABR8ZD42</accession>
<protein>
    <recommendedName>
        <fullName evidence="4">Carboxypeptidase-like regulatory domain-containing protein</fullName>
    </recommendedName>
</protein>
<sequence>MKNLLFLFLIFSVSNITAQSFRTVSVLDSADSKPIANAKILTGSSVLYTNEDGKVLIPEQIKNIEISAPWYGQKKISALSSPIYLNPLFKEIEEVVVTNIDLKNLFKNIIDTYSTVYYSNPSLYTGTVKQKSFVDGKIAHLLVADVNVWSRFNYFNFNAGNDTDSFFNIGLNDIKFYKTIKLDEKYPFASVPNLLPKDFIGTFYMNYQIVGMLNTLKDLKIKTSLLYENAGIQKLRFESERNDQFEIKFTGFLTYNKNDRAIVNLNVVIDQNFAQSEKVSKTGEPYTSNTTKAEVFFDFYKRNNQYLPSLITVMGEGYSESKTMKVPFKAYQEIKLEKFSEGSKRGLKKKIDLSKSFIENIPDKDINETKTLLSAQEQKFIDAKS</sequence>
<proteinExistence type="predicted"/>
<comment type="caution">
    <text evidence="2">The sequence shown here is derived from an EMBL/GenBank/DDBJ whole genome shotgun (WGS) entry which is preliminary data.</text>
</comment>
<reference evidence="2 3" key="1">
    <citation type="submission" date="2020-09" db="EMBL/GenBank/DDBJ databases">
        <title>Genome seq and assembly of Chryseobacterium sp.</title>
        <authorList>
            <person name="Chhetri G."/>
        </authorList>
    </citation>
    <scope>NUCLEOTIDE SEQUENCE [LARGE SCALE GENOMIC DNA]</scope>
    <source>
        <strain evidence="2 3">GCR10</strain>
    </source>
</reference>
<evidence type="ECO:0000313" key="2">
    <source>
        <dbReference type="EMBL" id="MBD8083176.1"/>
    </source>
</evidence>
<evidence type="ECO:0008006" key="4">
    <source>
        <dbReference type="Google" id="ProtNLM"/>
    </source>
</evidence>